<dbReference type="AlphaFoldDB" id="A0A175W7H4"/>
<keyword evidence="1" id="KW-0677">Repeat</keyword>
<evidence type="ECO:0000256" key="1">
    <source>
        <dbReference type="ARBA" id="ARBA00022737"/>
    </source>
</evidence>
<dbReference type="GO" id="GO:0008168">
    <property type="term" value="F:methyltransferase activity"/>
    <property type="evidence" value="ECO:0007669"/>
    <property type="project" value="UniProtKB-KW"/>
</dbReference>
<dbReference type="OrthoDB" id="5241802at2759"/>
<dbReference type="Pfam" id="PF12796">
    <property type="entry name" value="Ank_2"/>
    <property type="match status" value="1"/>
</dbReference>
<dbReference type="VEuPathDB" id="FungiDB:MMYC01_205222"/>
<dbReference type="PANTHER" id="PTHR24171">
    <property type="entry name" value="ANKYRIN REPEAT DOMAIN-CONTAINING PROTEIN 39-RELATED"/>
    <property type="match status" value="1"/>
</dbReference>
<dbReference type="SUPFAM" id="SSF48403">
    <property type="entry name" value="Ankyrin repeat"/>
    <property type="match status" value="1"/>
</dbReference>
<sequence length="176" mass="18895">MVGLLINGGASIESTAGEYRSTPLILAAERGDVATVKVLLETGANIEAQDSDGKTPLILATMNRHEAVVELLLEKGAQVNVCCDSGRYTPLLIAASHGHLALVKLLLERGAKHEPGGDCDAPLLAHVELQQVTNGNQQKKDEYGAILKLLVESGNCVLPWRRRTRHKSLPFSTRIG</sequence>
<dbReference type="GO" id="GO:0085020">
    <property type="term" value="P:protein K6-linked ubiquitination"/>
    <property type="evidence" value="ECO:0007669"/>
    <property type="project" value="TreeGrafter"/>
</dbReference>
<dbReference type="PROSITE" id="PS50088">
    <property type="entry name" value="ANK_REPEAT"/>
    <property type="match status" value="3"/>
</dbReference>
<keyword evidence="5" id="KW-1185">Reference proteome</keyword>
<dbReference type="Proteomes" id="UP000078237">
    <property type="component" value="Unassembled WGS sequence"/>
</dbReference>
<dbReference type="Pfam" id="PF00023">
    <property type="entry name" value="Ank"/>
    <property type="match status" value="1"/>
</dbReference>
<evidence type="ECO:0000313" key="5">
    <source>
        <dbReference type="Proteomes" id="UP000078237"/>
    </source>
</evidence>
<gene>
    <name evidence="4" type="ORF">MMYC01_205222</name>
</gene>
<proteinExistence type="predicted"/>
<feature type="repeat" description="ANK" evidence="3">
    <location>
        <begin position="86"/>
        <end position="111"/>
    </location>
</feature>
<name>A0A175W7H4_9PEZI</name>
<evidence type="ECO:0000256" key="3">
    <source>
        <dbReference type="PROSITE-ProRule" id="PRU00023"/>
    </source>
</evidence>
<dbReference type="SMART" id="SM00248">
    <property type="entry name" value="ANK"/>
    <property type="match status" value="3"/>
</dbReference>
<dbReference type="InterPro" id="IPR002110">
    <property type="entry name" value="Ankyrin_rpt"/>
</dbReference>
<accession>A0A175W7H4</accession>
<dbReference type="Gene3D" id="1.25.40.20">
    <property type="entry name" value="Ankyrin repeat-containing domain"/>
    <property type="match status" value="1"/>
</dbReference>
<dbReference type="GO" id="GO:0004842">
    <property type="term" value="F:ubiquitin-protein transferase activity"/>
    <property type="evidence" value="ECO:0007669"/>
    <property type="project" value="TreeGrafter"/>
</dbReference>
<dbReference type="PROSITE" id="PS50297">
    <property type="entry name" value="ANK_REP_REGION"/>
    <property type="match status" value="3"/>
</dbReference>
<feature type="repeat" description="ANK" evidence="3">
    <location>
        <begin position="19"/>
        <end position="51"/>
    </location>
</feature>
<dbReference type="PANTHER" id="PTHR24171:SF8">
    <property type="entry name" value="BRCA1-ASSOCIATED RING DOMAIN PROTEIN 1"/>
    <property type="match status" value="1"/>
</dbReference>
<comment type="caution">
    <text evidence="4">The sequence shown here is derived from an EMBL/GenBank/DDBJ whole genome shotgun (WGS) entry which is preliminary data.</text>
</comment>
<keyword evidence="2 3" id="KW-0040">ANK repeat</keyword>
<dbReference type="EMBL" id="LCTW02000085">
    <property type="protein sequence ID" value="KXX79505.1"/>
    <property type="molecule type" value="Genomic_DNA"/>
</dbReference>
<evidence type="ECO:0000313" key="4">
    <source>
        <dbReference type="EMBL" id="KXX79505.1"/>
    </source>
</evidence>
<organism evidence="4 5">
    <name type="scientific">Madurella mycetomatis</name>
    <dbReference type="NCBI Taxonomy" id="100816"/>
    <lineage>
        <taxon>Eukaryota</taxon>
        <taxon>Fungi</taxon>
        <taxon>Dikarya</taxon>
        <taxon>Ascomycota</taxon>
        <taxon>Pezizomycotina</taxon>
        <taxon>Sordariomycetes</taxon>
        <taxon>Sordariomycetidae</taxon>
        <taxon>Sordariales</taxon>
        <taxon>Sordariales incertae sedis</taxon>
        <taxon>Madurella</taxon>
    </lineage>
</organism>
<evidence type="ECO:0000256" key="2">
    <source>
        <dbReference type="ARBA" id="ARBA00023043"/>
    </source>
</evidence>
<protein>
    <submittedName>
        <fullName evidence="4">Histone-lysine N-methyltransferase EHMT1</fullName>
    </submittedName>
</protein>
<reference evidence="4 5" key="1">
    <citation type="journal article" date="2016" name="Genome Announc.">
        <title>Genome Sequence of Madurella mycetomatis mm55, Isolated from a Human Mycetoma Case in Sudan.</title>
        <authorList>
            <person name="Smit S."/>
            <person name="Derks M.F."/>
            <person name="Bervoets S."/>
            <person name="Fahal A."/>
            <person name="van Leeuwen W."/>
            <person name="van Belkum A."/>
            <person name="van de Sande W.W."/>
        </authorList>
    </citation>
    <scope>NUCLEOTIDE SEQUENCE [LARGE SCALE GENOMIC DNA]</scope>
    <source>
        <strain evidence="5">mm55</strain>
    </source>
</reference>
<dbReference type="InterPro" id="IPR036770">
    <property type="entry name" value="Ankyrin_rpt-contain_sf"/>
</dbReference>
<feature type="repeat" description="ANK" evidence="3">
    <location>
        <begin position="52"/>
        <end position="84"/>
    </location>
</feature>
<dbReference type="GO" id="GO:0032259">
    <property type="term" value="P:methylation"/>
    <property type="evidence" value="ECO:0007669"/>
    <property type="project" value="UniProtKB-KW"/>
</dbReference>
<dbReference type="STRING" id="100816.A0A175W7H4"/>